<accession>A0AAX6DV05</accession>
<sequence length="130" mass="14483">MLTSRAPPPSLLSSLSLSSLSLSSHLSSRVSSSLIKFSLKLSPSLSLSLYNYSNFPHLSFFQNTSYSSSLLLLLLPFDHSSILSYFLDLSILSFFLECFNFSLPLFFFFFFPSSLLETLSTKLASPVLTI</sequence>
<keyword evidence="2" id="KW-0649">Protein kinase inhibitor</keyword>
<evidence type="ECO:0000313" key="3">
    <source>
        <dbReference type="Proteomes" id="UP001140949"/>
    </source>
</evidence>
<gene>
    <name evidence="2" type="ORF">M6B38_225870</name>
</gene>
<comment type="caution">
    <text evidence="2">The sequence shown here is derived from an EMBL/GenBank/DDBJ whole genome shotgun (WGS) entry which is preliminary data.</text>
</comment>
<organism evidence="2 3">
    <name type="scientific">Iris pallida</name>
    <name type="common">Sweet iris</name>
    <dbReference type="NCBI Taxonomy" id="29817"/>
    <lineage>
        <taxon>Eukaryota</taxon>
        <taxon>Viridiplantae</taxon>
        <taxon>Streptophyta</taxon>
        <taxon>Embryophyta</taxon>
        <taxon>Tracheophyta</taxon>
        <taxon>Spermatophyta</taxon>
        <taxon>Magnoliopsida</taxon>
        <taxon>Liliopsida</taxon>
        <taxon>Asparagales</taxon>
        <taxon>Iridaceae</taxon>
        <taxon>Iridoideae</taxon>
        <taxon>Irideae</taxon>
        <taxon>Iris</taxon>
    </lineage>
</organism>
<proteinExistence type="predicted"/>
<keyword evidence="3" id="KW-1185">Reference proteome</keyword>
<evidence type="ECO:0000256" key="1">
    <source>
        <dbReference type="SAM" id="Phobius"/>
    </source>
</evidence>
<feature type="transmembrane region" description="Helical" evidence="1">
    <location>
        <begin position="89"/>
        <end position="111"/>
    </location>
</feature>
<keyword evidence="1" id="KW-0472">Membrane</keyword>
<reference evidence="2" key="2">
    <citation type="submission" date="2023-04" db="EMBL/GenBank/DDBJ databases">
        <authorList>
            <person name="Bruccoleri R.E."/>
            <person name="Oakeley E.J."/>
            <person name="Faust A.-M."/>
            <person name="Dessus-Babus S."/>
            <person name="Altorfer M."/>
            <person name="Burckhardt D."/>
            <person name="Oertli M."/>
            <person name="Naumann U."/>
            <person name="Petersen F."/>
            <person name="Wong J."/>
        </authorList>
    </citation>
    <scope>NUCLEOTIDE SEQUENCE</scope>
    <source>
        <strain evidence="2">GSM-AAB239-AS_SAM_17_03QT</strain>
        <tissue evidence="2">Leaf</tissue>
    </source>
</reference>
<protein>
    <submittedName>
        <fullName evidence="2">Cyclin-dependent protein kinase inhibitor SMR6</fullName>
    </submittedName>
</protein>
<dbReference type="GO" id="GO:0004860">
    <property type="term" value="F:protein kinase inhibitor activity"/>
    <property type="evidence" value="ECO:0007669"/>
    <property type="project" value="UniProtKB-KW"/>
</dbReference>
<reference evidence="2" key="1">
    <citation type="journal article" date="2023" name="GigaByte">
        <title>Genome assembly of the bearded iris, Iris pallida Lam.</title>
        <authorList>
            <person name="Bruccoleri R.E."/>
            <person name="Oakeley E.J."/>
            <person name="Faust A.M.E."/>
            <person name="Altorfer M."/>
            <person name="Dessus-Babus S."/>
            <person name="Burckhardt D."/>
            <person name="Oertli M."/>
            <person name="Naumann U."/>
            <person name="Petersen F."/>
            <person name="Wong J."/>
        </authorList>
    </citation>
    <scope>NUCLEOTIDE SEQUENCE</scope>
    <source>
        <strain evidence="2">GSM-AAB239-AS_SAM_17_03QT</strain>
    </source>
</reference>
<keyword evidence="1" id="KW-0812">Transmembrane</keyword>
<name>A0AAX6DV05_IRIPA</name>
<dbReference type="Proteomes" id="UP001140949">
    <property type="component" value="Unassembled WGS sequence"/>
</dbReference>
<dbReference type="EMBL" id="JANAVB010041816">
    <property type="protein sequence ID" value="KAJ6795667.1"/>
    <property type="molecule type" value="Genomic_DNA"/>
</dbReference>
<evidence type="ECO:0000313" key="2">
    <source>
        <dbReference type="EMBL" id="KAJ6795667.1"/>
    </source>
</evidence>
<keyword evidence="1" id="KW-1133">Transmembrane helix</keyword>
<dbReference type="AlphaFoldDB" id="A0AAX6DV05"/>